<protein>
    <recommendedName>
        <fullName evidence="3">BNR/Asp-box repeat-containing protein</fullName>
    </recommendedName>
</protein>
<gene>
    <name evidence="1" type="ORF">SAMN05444370_103125</name>
</gene>
<dbReference type="InterPro" id="IPR052025">
    <property type="entry name" value="Xyloglucanase_GH74"/>
</dbReference>
<accession>A0A1H3YJA8</accession>
<dbReference type="PANTHER" id="PTHR43739:SF5">
    <property type="entry name" value="EXO-ALPHA-SIALIDASE"/>
    <property type="match status" value="1"/>
</dbReference>
<dbReference type="CDD" id="cd15482">
    <property type="entry name" value="Sialidase_non-viral"/>
    <property type="match status" value="1"/>
</dbReference>
<evidence type="ECO:0008006" key="3">
    <source>
        <dbReference type="Google" id="ProtNLM"/>
    </source>
</evidence>
<evidence type="ECO:0000313" key="2">
    <source>
        <dbReference type="Proteomes" id="UP000198703"/>
    </source>
</evidence>
<sequence>MARVLALIGTTKGAFVLESDAARRIWDIRGPFCDCWPIRHVVADASAPGGAALYAGGGDRWLGAGVWRSDDLGASWARCGGTPAFEEGAAEPVGAIWSLFAAEGALYAGVSPAALFVSRDGGESWTHLDGLQKHPTRPGWFGGGAGLILHAIHAEGAEIWVGASAVGVFHSADAGETWTARNVGVRNDYMSPEQQGAETGYCVHALARAAGPGLRFYQQNHCGMYRSDDGGARWESIEAGLPSGFGFPVAAHPRDPDTAWLAPLNGDQAGRFMQDGACAVWRTRDAGASWVALREGLPQRHFYAAPLRRAMAVDALDPAGVYLGFNSGALWASADEGDRWTCVAQHLPTILSVETLLAP</sequence>
<proteinExistence type="predicted"/>
<dbReference type="GO" id="GO:0010411">
    <property type="term" value="P:xyloglucan metabolic process"/>
    <property type="evidence" value="ECO:0007669"/>
    <property type="project" value="TreeGrafter"/>
</dbReference>
<name>A0A1H3YJA8_9RHOB</name>
<reference evidence="1 2" key="1">
    <citation type="submission" date="2016-10" db="EMBL/GenBank/DDBJ databases">
        <authorList>
            <person name="de Groot N.N."/>
        </authorList>
    </citation>
    <scope>NUCLEOTIDE SEQUENCE [LARGE SCALE GENOMIC DNA]</scope>
    <source>
        <strain evidence="1 2">DSM 15345</strain>
    </source>
</reference>
<dbReference type="RefSeq" id="WP_093250339.1">
    <property type="nucleotide sequence ID" value="NZ_FNQM01000003.1"/>
</dbReference>
<evidence type="ECO:0000313" key="1">
    <source>
        <dbReference type="EMBL" id="SEA11630.1"/>
    </source>
</evidence>
<dbReference type="STRING" id="89524.SAMN05444370_103125"/>
<dbReference type="AlphaFoldDB" id="A0A1H3YJA8"/>
<dbReference type="SUPFAM" id="SSF110296">
    <property type="entry name" value="Oligoxyloglucan reducing end-specific cellobiohydrolase"/>
    <property type="match status" value="1"/>
</dbReference>
<dbReference type="InterPro" id="IPR015943">
    <property type="entry name" value="WD40/YVTN_repeat-like_dom_sf"/>
</dbReference>
<keyword evidence="2" id="KW-1185">Reference proteome</keyword>
<dbReference type="Proteomes" id="UP000198703">
    <property type="component" value="Unassembled WGS sequence"/>
</dbReference>
<organism evidence="1 2">
    <name type="scientific">Rubrimonas cliftonensis</name>
    <dbReference type="NCBI Taxonomy" id="89524"/>
    <lineage>
        <taxon>Bacteria</taxon>
        <taxon>Pseudomonadati</taxon>
        <taxon>Pseudomonadota</taxon>
        <taxon>Alphaproteobacteria</taxon>
        <taxon>Rhodobacterales</taxon>
        <taxon>Paracoccaceae</taxon>
        <taxon>Rubrimonas</taxon>
    </lineage>
</organism>
<dbReference type="Gene3D" id="2.130.10.10">
    <property type="entry name" value="YVTN repeat-like/Quinoprotein amine dehydrogenase"/>
    <property type="match status" value="1"/>
</dbReference>
<dbReference type="EMBL" id="FNQM01000003">
    <property type="protein sequence ID" value="SEA11630.1"/>
    <property type="molecule type" value="Genomic_DNA"/>
</dbReference>
<dbReference type="PANTHER" id="PTHR43739">
    <property type="entry name" value="XYLOGLUCANASE (EUROFUNG)"/>
    <property type="match status" value="1"/>
</dbReference>
<dbReference type="OrthoDB" id="9764804at2"/>